<sequence>MDPKFQTLPLRKRGPQIRRKGVLSHQKWGQQYNQLEDECRWPTTKFGFPVKDCNFILEAYKVVNLADGFDVALVKIPAGTKLYHATMIYEKGRPWFETKPPFNSERGMVWFTSTSEHTGPLNKTHILEYTVRSDLIMVFERNLEKYDGVRGYEYTKILRNIKTKLMSNSINIDGYLGCNECEIAIFNKSCQEKLDFPPTLIQKIGLAYID</sequence>
<organism evidence="1">
    <name type="scientific">Marseillevirus LCMAC102</name>
    <dbReference type="NCBI Taxonomy" id="2506603"/>
    <lineage>
        <taxon>Viruses</taxon>
        <taxon>Varidnaviria</taxon>
        <taxon>Bamfordvirae</taxon>
        <taxon>Nucleocytoviricota</taxon>
        <taxon>Megaviricetes</taxon>
        <taxon>Pimascovirales</taxon>
        <taxon>Pimascovirales incertae sedis</taxon>
        <taxon>Marseilleviridae</taxon>
    </lineage>
</organism>
<name>A0A481YTY5_9VIRU</name>
<reference evidence="1" key="1">
    <citation type="journal article" date="2019" name="MBio">
        <title>Virus Genomes from Deep Sea Sediments Expand the Ocean Megavirome and Support Independent Origins of Viral Gigantism.</title>
        <authorList>
            <person name="Backstrom D."/>
            <person name="Yutin N."/>
            <person name="Jorgensen S.L."/>
            <person name="Dharamshi J."/>
            <person name="Homa F."/>
            <person name="Zaremba-Niedwiedzka K."/>
            <person name="Spang A."/>
            <person name="Wolf Y.I."/>
            <person name="Koonin E.V."/>
            <person name="Ettema T.J."/>
        </authorList>
    </citation>
    <scope>NUCLEOTIDE SEQUENCE</scope>
</reference>
<evidence type="ECO:0000313" key="1">
    <source>
        <dbReference type="EMBL" id="QBK86668.1"/>
    </source>
</evidence>
<dbReference type="EMBL" id="MK500334">
    <property type="protein sequence ID" value="QBK86668.1"/>
    <property type="molecule type" value="Genomic_DNA"/>
</dbReference>
<gene>
    <name evidence="1" type="ORF">LCMAC102_04650</name>
</gene>
<protein>
    <submittedName>
        <fullName evidence="1">Uncharacterized protein</fullName>
    </submittedName>
</protein>
<proteinExistence type="predicted"/>
<accession>A0A481YTY5</accession>